<dbReference type="Proteomes" id="UP000022433">
    <property type="component" value="Unassembled WGS sequence"/>
</dbReference>
<comment type="caution">
    <text evidence="1">The sequence shown here is derived from an EMBL/GenBank/DDBJ whole genome shotgun (WGS) entry which is preliminary data.</text>
</comment>
<proteinExistence type="predicted"/>
<protein>
    <submittedName>
        <fullName evidence="1">Uncharacterized protein</fullName>
    </submittedName>
</protein>
<name>A0AAN4SHK1_BACFG</name>
<evidence type="ECO:0000313" key="1">
    <source>
        <dbReference type="EMBL" id="EYA13656.1"/>
    </source>
</evidence>
<dbReference type="EMBL" id="JGEA01000029">
    <property type="protein sequence ID" value="EYA13656.1"/>
    <property type="molecule type" value="Genomic_DNA"/>
</dbReference>
<reference evidence="1 2" key="1">
    <citation type="submission" date="2014-02" db="EMBL/GenBank/DDBJ databases">
        <authorList>
            <person name="Sears C."/>
            <person name="Carroll K."/>
            <person name="Sack B.R."/>
            <person name="Qadri F."/>
            <person name="Myers L.L."/>
            <person name="Chung G.-T."/>
            <person name="Escheverria P."/>
            <person name="Fraser C.M."/>
            <person name="Sadzewicz L."/>
            <person name="Shefchek K.A."/>
            <person name="Tallon L."/>
            <person name="Das S.P."/>
            <person name="Daugherty S."/>
            <person name="Mongodin E.F."/>
        </authorList>
    </citation>
    <scope>NUCLEOTIDE SEQUENCE [LARGE SCALE GENOMIC DNA]</scope>
    <source>
        <strain evidence="1 2">1007-1-F #10</strain>
    </source>
</reference>
<gene>
    <name evidence="1" type="ORF">M104_3201</name>
</gene>
<organism evidence="1 2">
    <name type="scientific">Bacteroides fragilis str. 1007-1-F #10</name>
    <dbReference type="NCBI Taxonomy" id="1339295"/>
    <lineage>
        <taxon>Bacteria</taxon>
        <taxon>Pseudomonadati</taxon>
        <taxon>Bacteroidota</taxon>
        <taxon>Bacteroidia</taxon>
        <taxon>Bacteroidales</taxon>
        <taxon>Bacteroidaceae</taxon>
        <taxon>Bacteroides</taxon>
    </lineage>
</organism>
<sequence>MKVTSYMKKHKLNEFYVKKSRGYYLVIDGYDNSMASLEVTEEAANKMTAKLNAMRGKRLNIAQVELAG</sequence>
<dbReference type="AlphaFoldDB" id="A0AAN4SHK1"/>
<accession>A0AAN4SHK1</accession>
<evidence type="ECO:0000313" key="2">
    <source>
        <dbReference type="Proteomes" id="UP000022433"/>
    </source>
</evidence>
<dbReference type="RefSeq" id="WP_226776896.1">
    <property type="nucleotide sequence ID" value="NZ_JGEA01000029.1"/>
</dbReference>